<evidence type="ECO:0000256" key="3">
    <source>
        <dbReference type="ARBA" id="ARBA00004947"/>
    </source>
</evidence>
<keyword evidence="8 13" id="KW-0548">Nucleotidyltransferase</keyword>
<comment type="catalytic activity">
    <reaction evidence="1 13">
        <text>alpha-D-galactose 1-phosphate + UDP-alpha-D-glucose = alpha-D-glucose 1-phosphate + UDP-alpha-D-galactose</text>
        <dbReference type="Rhea" id="RHEA:13989"/>
        <dbReference type="ChEBI" id="CHEBI:58336"/>
        <dbReference type="ChEBI" id="CHEBI:58601"/>
        <dbReference type="ChEBI" id="CHEBI:58885"/>
        <dbReference type="ChEBI" id="CHEBI:66914"/>
        <dbReference type="EC" id="2.7.7.12"/>
    </reaction>
</comment>
<evidence type="ECO:0000256" key="9">
    <source>
        <dbReference type="ARBA" id="ARBA00022723"/>
    </source>
</evidence>
<dbReference type="GO" id="GO:0008270">
    <property type="term" value="F:zinc ion binding"/>
    <property type="evidence" value="ECO:0007669"/>
    <property type="project" value="InterPro"/>
</dbReference>
<dbReference type="OrthoDB" id="418412at2759"/>
<feature type="domain" description="Galactose-1-phosphate uridyl transferase C-terminal" evidence="15">
    <location>
        <begin position="247"/>
        <end position="463"/>
    </location>
</feature>
<dbReference type="PANTHER" id="PTHR11943:SF1">
    <property type="entry name" value="GALACTOSE-1-PHOSPHATE URIDYLYLTRANSFERASE"/>
    <property type="match status" value="1"/>
</dbReference>
<evidence type="ECO:0000256" key="5">
    <source>
        <dbReference type="ARBA" id="ARBA00012384"/>
    </source>
</evidence>
<evidence type="ECO:0000256" key="1">
    <source>
        <dbReference type="ARBA" id="ARBA00001107"/>
    </source>
</evidence>
<evidence type="ECO:0000256" key="11">
    <source>
        <dbReference type="ARBA" id="ARBA00023144"/>
    </source>
</evidence>
<dbReference type="Gene3D" id="3.30.428.10">
    <property type="entry name" value="HIT-like"/>
    <property type="match status" value="2"/>
</dbReference>
<evidence type="ECO:0000256" key="4">
    <source>
        <dbReference type="ARBA" id="ARBA00010951"/>
    </source>
</evidence>
<comment type="pathway">
    <text evidence="3 13">Carbohydrate metabolism; galactose metabolism.</text>
</comment>
<dbReference type="Pfam" id="PF01087">
    <property type="entry name" value="GalP_UDP_transf"/>
    <property type="match status" value="2"/>
</dbReference>
<proteinExistence type="inferred from homology"/>
<dbReference type="InterPro" id="IPR005850">
    <property type="entry name" value="GalP_Utransf_C"/>
</dbReference>
<evidence type="ECO:0000313" key="17">
    <source>
        <dbReference type="Proteomes" id="UP000245609"/>
    </source>
</evidence>
<evidence type="ECO:0000256" key="10">
    <source>
        <dbReference type="ARBA" id="ARBA00022833"/>
    </source>
</evidence>
<dbReference type="Proteomes" id="UP000245609">
    <property type="component" value="Unassembled WGS sequence"/>
</dbReference>
<evidence type="ECO:0000259" key="15">
    <source>
        <dbReference type="Pfam" id="PF02744"/>
    </source>
</evidence>
<keyword evidence="17" id="KW-1185">Reference proteome</keyword>
<name>A0A2T9ZE86_9FUNG</name>
<comment type="caution">
    <text evidence="16">The sequence shown here is derived from an EMBL/GenBank/DDBJ whole genome shotgun (WGS) entry which is preliminary data.</text>
</comment>
<dbReference type="CDD" id="cd00608">
    <property type="entry name" value="GalT"/>
    <property type="match status" value="1"/>
</dbReference>
<dbReference type="GO" id="GO:0005737">
    <property type="term" value="C:cytoplasm"/>
    <property type="evidence" value="ECO:0007669"/>
    <property type="project" value="TreeGrafter"/>
</dbReference>
<protein>
    <recommendedName>
        <fullName evidence="6 13">Galactose-1-phosphate uridylyltransferase</fullName>
        <ecNumber evidence="5 13">2.7.7.12</ecNumber>
    </recommendedName>
</protein>
<dbReference type="InterPro" id="IPR005849">
    <property type="entry name" value="GalP_Utransf_N"/>
</dbReference>
<dbReference type="EC" id="2.7.7.12" evidence="5 13"/>
<evidence type="ECO:0000256" key="12">
    <source>
        <dbReference type="ARBA" id="ARBA00023277"/>
    </source>
</evidence>
<gene>
    <name evidence="16" type="ORF">BB560_002680</name>
</gene>
<comment type="similarity">
    <text evidence="4 13">Belongs to the galactose-1-phosphate uridylyltransferase type 1 family.</text>
</comment>
<accession>A0A2T9ZE86</accession>
<evidence type="ECO:0000256" key="2">
    <source>
        <dbReference type="ARBA" id="ARBA00001947"/>
    </source>
</evidence>
<dbReference type="InterPro" id="IPR036265">
    <property type="entry name" value="HIT-like_sf"/>
</dbReference>
<dbReference type="InterPro" id="IPR001937">
    <property type="entry name" value="GalP_UDPtransf1"/>
</dbReference>
<dbReference type="PROSITE" id="PS00117">
    <property type="entry name" value="GAL_P_UDP_TRANSF_I"/>
    <property type="match status" value="1"/>
</dbReference>
<keyword evidence="9 13" id="KW-0479">Metal-binding</keyword>
<feature type="domain" description="Galactose-1-phosphate uridyl transferase N-terminal" evidence="14">
    <location>
        <begin position="7"/>
        <end position="109"/>
    </location>
</feature>
<evidence type="ECO:0000256" key="6">
    <source>
        <dbReference type="ARBA" id="ARBA00016340"/>
    </source>
</evidence>
<evidence type="ECO:0000313" key="16">
    <source>
        <dbReference type="EMBL" id="PVV02862.1"/>
    </source>
</evidence>
<keyword evidence="12 13" id="KW-0119">Carbohydrate metabolism</keyword>
<dbReference type="AlphaFoldDB" id="A0A2T9ZE86"/>
<dbReference type="GO" id="GO:0033499">
    <property type="term" value="P:galactose catabolic process via UDP-galactose, Leloir pathway"/>
    <property type="evidence" value="ECO:0007669"/>
    <property type="project" value="TreeGrafter"/>
</dbReference>
<evidence type="ECO:0000259" key="14">
    <source>
        <dbReference type="Pfam" id="PF01087"/>
    </source>
</evidence>
<dbReference type="GO" id="GO:0008108">
    <property type="term" value="F:UDP-glucose:hexose-1-phosphate uridylyltransferase activity"/>
    <property type="evidence" value="ECO:0007669"/>
    <property type="project" value="UniProtKB-EC"/>
</dbReference>
<feature type="domain" description="Galactose-1-phosphate uridyl transferase N-terminal" evidence="14">
    <location>
        <begin position="145"/>
        <end position="238"/>
    </location>
</feature>
<keyword evidence="7 13" id="KW-0808">Transferase</keyword>
<comment type="cofactor">
    <cofactor evidence="2">
        <name>Zn(2+)</name>
        <dbReference type="ChEBI" id="CHEBI:29105"/>
    </cofactor>
</comment>
<dbReference type="NCBIfam" id="TIGR00209">
    <property type="entry name" value="galT_1"/>
    <property type="match status" value="2"/>
</dbReference>
<dbReference type="PANTHER" id="PTHR11943">
    <property type="entry name" value="GALACTOSE-1-PHOSPHATE URIDYLYLTRANSFERASE"/>
    <property type="match status" value="1"/>
</dbReference>
<dbReference type="Pfam" id="PF02744">
    <property type="entry name" value="GalP_UDP_tr_C"/>
    <property type="match status" value="1"/>
</dbReference>
<dbReference type="SUPFAM" id="SSF54197">
    <property type="entry name" value="HIT-like"/>
    <property type="match status" value="3"/>
</dbReference>
<evidence type="ECO:0000256" key="7">
    <source>
        <dbReference type="ARBA" id="ARBA00022679"/>
    </source>
</evidence>
<dbReference type="UniPathway" id="UPA00214"/>
<evidence type="ECO:0000256" key="13">
    <source>
        <dbReference type="RuleBase" id="RU000506"/>
    </source>
</evidence>
<dbReference type="InterPro" id="IPR019779">
    <property type="entry name" value="GalP_UDPtransf1_His-AS"/>
</dbReference>
<dbReference type="EMBL" id="MBFS01000310">
    <property type="protein sequence ID" value="PVV02862.1"/>
    <property type="molecule type" value="Genomic_DNA"/>
</dbReference>
<keyword evidence="10" id="KW-0862">Zinc</keyword>
<organism evidence="16 17">
    <name type="scientific">Smittium megazygosporum</name>
    <dbReference type="NCBI Taxonomy" id="133381"/>
    <lineage>
        <taxon>Eukaryota</taxon>
        <taxon>Fungi</taxon>
        <taxon>Fungi incertae sedis</taxon>
        <taxon>Zoopagomycota</taxon>
        <taxon>Kickxellomycotina</taxon>
        <taxon>Harpellomycetes</taxon>
        <taxon>Harpellales</taxon>
        <taxon>Legeriomycetaceae</taxon>
        <taxon>Smittium</taxon>
    </lineage>
</organism>
<keyword evidence="11 13" id="KW-0299">Galactose metabolism</keyword>
<dbReference type="STRING" id="133381.A0A2T9ZE86"/>
<sequence length="467" mass="52530">MSSQGKFSVDEHPHKRKNILTNGWVLVSPHRAKRPWSGQTISKSNPSIGNNPDALASATKYLDSCYLCPRNKRANSKANPDYPGVFIFQNDFPSVLKDQPEFSAESISELVNVGNQTKAKLKPVILSVYIFNLYSRFLLFLLDANTDRLFQIAPTRGKCMVICYSPNHSYTMANLSIEAIQLVIHNWIKLYFELSLPLGPYPNPKRTINYIQIFENKGEEMGCSNPHPHGQVWALETVSKNVAVELENQKNYSLASCKSSTKATDQHSCMLCDYVSSELNTSKNQTSGSNSNRIVLENDSFVALVPFWAIWPFETMVLPKAHYSNLCQLLSDTFTKIDSSNVNDFQNLVDNLCSQTPTSSNSQSESSNTPPASKLVSDLASILKRLTNTYDSVFNSSFPYSMGIHQSPVLDHPDGKYFHLHFHFYPPLLRSSTVKKFFVGYEMLGEPQRDISPELAASRLRSVIPRD</sequence>
<reference evidence="16 17" key="1">
    <citation type="journal article" date="2018" name="MBio">
        <title>Comparative Genomics Reveals the Core Gene Toolbox for the Fungus-Insect Symbiosis.</title>
        <authorList>
            <person name="Wang Y."/>
            <person name="Stata M."/>
            <person name="Wang W."/>
            <person name="Stajich J.E."/>
            <person name="White M.M."/>
            <person name="Moncalvo J.M."/>
        </authorList>
    </citation>
    <scope>NUCLEOTIDE SEQUENCE [LARGE SCALE GENOMIC DNA]</scope>
    <source>
        <strain evidence="16 17">SC-DP-2</strain>
    </source>
</reference>
<evidence type="ECO:0000256" key="8">
    <source>
        <dbReference type="ARBA" id="ARBA00022695"/>
    </source>
</evidence>